<name>A0A9W7CRY1_9STRA</name>
<dbReference type="PANTHER" id="PTHR33577:SF9">
    <property type="entry name" value="PEROXIDASE STCC"/>
    <property type="match status" value="1"/>
</dbReference>
<gene>
    <name evidence="9" type="ORF">Pfra01_001249900</name>
</gene>
<comment type="caution">
    <text evidence="9">The sequence shown here is derived from an EMBL/GenBank/DDBJ whole genome shotgun (WGS) entry which is preliminary data.</text>
</comment>
<keyword evidence="3" id="KW-0349">Heme</keyword>
<dbReference type="SUPFAM" id="SSF47571">
    <property type="entry name" value="Cloroperoxidase"/>
    <property type="match status" value="1"/>
</dbReference>
<proteinExistence type="inferred from homology"/>
<dbReference type="AlphaFoldDB" id="A0A9W7CRY1"/>
<dbReference type="Pfam" id="PF01328">
    <property type="entry name" value="Peroxidase_2"/>
    <property type="match status" value="1"/>
</dbReference>
<evidence type="ECO:0000256" key="5">
    <source>
        <dbReference type="ARBA" id="ARBA00023002"/>
    </source>
</evidence>
<feature type="domain" description="Heme haloperoxidase family profile" evidence="8">
    <location>
        <begin position="1"/>
        <end position="162"/>
    </location>
</feature>
<protein>
    <submittedName>
        <fullName evidence="9">Unnamed protein product</fullName>
    </submittedName>
</protein>
<evidence type="ECO:0000256" key="1">
    <source>
        <dbReference type="ARBA" id="ARBA00001970"/>
    </source>
</evidence>
<dbReference type="PROSITE" id="PS51405">
    <property type="entry name" value="HEME_HALOPEROXIDASE"/>
    <property type="match status" value="1"/>
</dbReference>
<evidence type="ECO:0000256" key="6">
    <source>
        <dbReference type="ARBA" id="ARBA00023004"/>
    </source>
</evidence>
<dbReference type="PANTHER" id="PTHR33577">
    <property type="entry name" value="STERIGMATOCYSTIN BIOSYNTHESIS PEROXIDASE STCC-RELATED"/>
    <property type="match status" value="1"/>
</dbReference>
<evidence type="ECO:0000256" key="2">
    <source>
        <dbReference type="ARBA" id="ARBA00022559"/>
    </source>
</evidence>
<dbReference type="GO" id="GO:0004601">
    <property type="term" value="F:peroxidase activity"/>
    <property type="evidence" value="ECO:0007669"/>
    <property type="project" value="UniProtKB-KW"/>
</dbReference>
<evidence type="ECO:0000313" key="10">
    <source>
        <dbReference type="Proteomes" id="UP001165121"/>
    </source>
</evidence>
<keyword evidence="2" id="KW-0575">Peroxidase</keyword>
<dbReference type="Gene3D" id="1.10.489.10">
    <property type="entry name" value="Chloroperoxidase-like"/>
    <property type="match status" value="1"/>
</dbReference>
<dbReference type="GO" id="GO:0046872">
    <property type="term" value="F:metal ion binding"/>
    <property type="evidence" value="ECO:0007669"/>
    <property type="project" value="UniProtKB-KW"/>
</dbReference>
<comment type="cofactor">
    <cofactor evidence="1">
        <name>heme b</name>
        <dbReference type="ChEBI" id="CHEBI:60344"/>
    </cofactor>
</comment>
<evidence type="ECO:0000259" key="8">
    <source>
        <dbReference type="PROSITE" id="PS51405"/>
    </source>
</evidence>
<dbReference type="Proteomes" id="UP001165121">
    <property type="component" value="Unassembled WGS sequence"/>
</dbReference>
<dbReference type="InterPro" id="IPR036851">
    <property type="entry name" value="Chloroperoxidase-like_sf"/>
</dbReference>
<organism evidence="9 10">
    <name type="scientific">Phytophthora fragariaefolia</name>
    <dbReference type="NCBI Taxonomy" id="1490495"/>
    <lineage>
        <taxon>Eukaryota</taxon>
        <taxon>Sar</taxon>
        <taxon>Stramenopiles</taxon>
        <taxon>Oomycota</taxon>
        <taxon>Peronosporomycetes</taxon>
        <taxon>Peronosporales</taxon>
        <taxon>Peronosporaceae</taxon>
        <taxon>Phytophthora</taxon>
    </lineage>
</organism>
<reference evidence="9" key="1">
    <citation type="submission" date="2023-04" db="EMBL/GenBank/DDBJ databases">
        <title>Phytophthora fragariaefolia NBRC 109709.</title>
        <authorList>
            <person name="Ichikawa N."/>
            <person name="Sato H."/>
            <person name="Tonouchi N."/>
        </authorList>
    </citation>
    <scope>NUCLEOTIDE SEQUENCE</scope>
    <source>
        <strain evidence="9">NBRC 109709</strain>
    </source>
</reference>
<evidence type="ECO:0000256" key="7">
    <source>
        <dbReference type="ARBA" id="ARBA00025795"/>
    </source>
</evidence>
<keyword evidence="4" id="KW-0479">Metal-binding</keyword>
<evidence type="ECO:0000313" key="9">
    <source>
        <dbReference type="EMBL" id="GMF40574.1"/>
    </source>
</evidence>
<accession>A0A9W7CRY1</accession>
<keyword evidence="5" id="KW-0560">Oxidoreductase</keyword>
<comment type="similarity">
    <text evidence="7">Belongs to the chloroperoxidase family.</text>
</comment>
<dbReference type="OrthoDB" id="118195at2759"/>
<sequence length="172" mass="19149">MLVKAVIQDKFNIAPDLANFAGSLSPRVFDLNDLSKHHDRVEHDASMARSDAYFGEDPGFVTPALIDNVLSYGADGVIDINDVVQIQSARIAYGRMYNPMFDFSSLRALIARIEAGFVLRAFGGLNVNYCRTSFAASFFLNEQFPADWVKSPTAITLADALSTVSYLRRWER</sequence>
<evidence type="ECO:0000256" key="3">
    <source>
        <dbReference type="ARBA" id="ARBA00022617"/>
    </source>
</evidence>
<dbReference type="InterPro" id="IPR000028">
    <property type="entry name" value="Chloroperoxidase"/>
</dbReference>
<keyword evidence="6" id="KW-0408">Iron</keyword>
<dbReference type="EMBL" id="BSXT01001256">
    <property type="protein sequence ID" value="GMF40574.1"/>
    <property type="molecule type" value="Genomic_DNA"/>
</dbReference>
<evidence type="ECO:0000256" key="4">
    <source>
        <dbReference type="ARBA" id="ARBA00022723"/>
    </source>
</evidence>
<keyword evidence="10" id="KW-1185">Reference proteome</keyword>